<evidence type="ECO:0000256" key="5">
    <source>
        <dbReference type="ARBA" id="ARBA00023136"/>
    </source>
</evidence>
<evidence type="ECO:0000256" key="8">
    <source>
        <dbReference type="SAM" id="Phobius"/>
    </source>
</evidence>
<proteinExistence type="predicted"/>
<dbReference type="PANTHER" id="PTHR10489">
    <property type="entry name" value="CELL ADHESION MOLECULE"/>
    <property type="match status" value="1"/>
</dbReference>
<dbReference type="PRINTS" id="PR00237">
    <property type="entry name" value="GPCRRHODOPSN"/>
</dbReference>
<keyword evidence="3 8" id="KW-1133">Transmembrane helix</keyword>
<dbReference type="GO" id="GO:0007204">
    <property type="term" value="P:positive regulation of cytosolic calcium ion concentration"/>
    <property type="evidence" value="ECO:0007669"/>
    <property type="project" value="TreeGrafter"/>
</dbReference>
<dbReference type="InterPro" id="IPR017452">
    <property type="entry name" value="GPCR_Rhodpsn_7TM"/>
</dbReference>
<evidence type="ECO:0000256" key="3">
    <source>
        <dbReference type="ARBA" id="ARBA00022989"/>
    </source>
</evidence>
<dbReference type="Ensembl" id="ENSSRHT00000043217.1">
    <property type="protein sequence ID" value="ENSSRHP00000042022.1"/>
    <property type="gene ID" value="ENSSRHG00000021293.1"/>
</dbReference>
<reference evidence="10" key="2">
    <citation type="submission" date="2025-09" db="UniProtKB">
        <authorList>
            <consortium name="Ensembl"/>
        </authorList>
    </citation>
    <scope>IDENTIFICATION</scope>
</reference>
<protein>
    <recommendedName>
        <fullName evidence="9">G-protein coupled receptors family 1 profile domain-containing protein</fullName>
    </recommendedName>
</protein>
<dbReference type="Proteomes" id="UP000472270">
    <property type="component" value="Unassembled WGS sequence"/>
</dbReference>
<feature type="domain" description="G-protein coupled receptors family 1 profile" evidence="9">
    <location>
        <begin position="16"/>
        <end position="88"/>
    </location>
</feature>
<sequence>IFQVFFGVLVVCSCIGNLLVLVILLLYEKFRLLINILIFNLAVSDLLFTFGLPFWALYFVYGWTFGEAGYKLLVVFGVFVKCNKSHNA</sequence>
<dbReference type="Gene3D" id="1.20.1070.10">
    <property type="entry name" value="Rhodopsin 7-helix transmembrane proteins"/>
    <property type="match status" value="1"/>
</dbReference>
<organism evidence="10 11">
    <name type="scientific">Sinocyclocheilus rhinocerous</name>
    <dbReference type="NCBI Taxonomy" id="307959"/>
    <lineage>
        <taxon>Eukaryota</taxon>
        <taxon>Metazoa</taxon>
        <taxon>Chordata</taxon>
        <taxon>Craniata</taxon>
        <taxon>Vertebrata</taxon>
        <taxon>Euteleostomi</taxon>
        <taxon>Actinopterygii</taxon>
        <taxon>Neopterygii</taxon>
        <taxon>Teleostei</taxon>
        <taxon>Ostariophysi</taxon>
        <taxon>Cypriniformes</taxon>
        <taxon>Cyprinidae</taxon>
        <taxon>Cyprininae</taxon>
        <taxon>Sinocyclocheilus</taxon>
    </lineage>
</organism>
<keyword evidence="2 8" id="KW-0812">Transmembrane</keyword>
<reference evidence="10" key="1">
    <citation type="submission" date="2025-08" db="UniProtKB">
        <authorList>
            <consortium name="Ensembl"/>
        </authorList>
    </citation>
    <scope>IDENTIFICATION</scope>
</reference>
<dbReference type="PROSITE" id="PS50262">
    <property type="entry name" value="G_PROTEIN_RECEP_F1_2"/>
    <property type="match status" value="1"/>
</dbReference>
<feature type="transmembrane region" description="Helical" evidence="8">
    <location>
        <begin position="58"/>
        <end position="80"/>
    </location>
</feature>
<name>A0A673IST4_9TELE</name>
<dbReference type="GO" id="GO:0060326">
    <property type="term" value="P:cell chemotaxis"/>
    <property type="evidence" value="ECO:0007669"/>
    <property type="project" value="TreeGrafter"/>
</dbReference>
<keyword evidence="6" id="KW-0675">Receptor</keyword>
<keyword evidence="7" id="KW-0807">Transducer</keyword>
<dbReference type="InterPro" id="IPR050119">
    <property type="entry name" value="CCR1-9-like"/>
</dbReference>
<dbReference type="GO" id="GO:0019722">
    <property type="term" value="P:calcium-mediated signaling"/>
    <property type="evidence" value="ECO:0007669"/>
    <property type="project" value="TreeGrafter"/>
</dbReference>
<keyword evidence="5 8" id="KW-0472">Membrane</keyword>
<dbReference type="SUPFAM" id="SSF81321">
    <property type="entry name" value="Family A G protein-coupled receptor-like"/>
    <property type="match status" value="1"/>
</dbReference>
<evidence type="ECO:0000256" key="1">
    <source>
        <dbReference type="ARBA" id="ARBA00004370"/>
    </source>
</evidence>
<feature type="transmembrane region" description="Helical" evidence="8">
    <location>
        <begin position="32"/>
        <end position="52"/>
    </location>
</feature>
<accession>A0A673IST4</accession>
<keyword evidence="11" id="KW-1185">Reference proteome</keyword>
<evidence type="ECO:0000256" key="2">
    <source>
        <dbReference type="ARBA" id="ARBA00022692"/>
    </source>
</evidence>
<dbReference type="Pfam" id="PF00001">
    <property type="entry name" value="7tm_1"/>
    <property type="match status" value="1"/>
</dbReference>
<evidence type="ECO:0000313" key="11">
    <source>
        <dbReference type="Proteomes" id="UP000472270"/>
    </source>
</evidence>
<dbReference type="GO" id="GO:0016493">
    <property type="term" value="F:C-C chemokine receptor activity"/>
    <property type="evidence" value="ECO:0007669"/>
    <property type="project" value="TreeGrafter"/>
</dbReference>
<evidence type="ECO:0000256" key="6">
    <source>
        <dbReference type="ARBA" id="ARBA00023170"/>
    </source>
</evidence>
<dbReference type="PANTHER" id="PTHR10489:SF730">
    <property type="entry name" value="CHEMOKINE XC RECEPTOR 1"/>
    <property type="match status" value="1"/>
</dbReference>
<dbReference type="GO" id="GO:0009897">
    <property type="term" value="C:external side of plasma membrane"/>
    <property type="evidence" value="ECO:0007669"/>
    <property type="project" value="TreeGrafter"/>
</dbReference>
<evidence type="ECO:0000313" key="10">
    <source>
        <dbReference type="Ensembl" id="ENSSRHP00000042022.1"/>
    </source>
</evidence>
<dbReference type="AlphaFoldDB" id="A0A673IST4"/>
<evidence type="ECO:0000256" key="4">
    <source>
        <dbReference type="ARBA" id="ARBA00023040"/>
    </source>
</evidence>
<dbReference type="InterPro" id="IPR000276">
    <property type="entry name" value="GPCR_Rhodpsn"/>
</dbReference>
<feature type="transmembrane region" description="Helical" evidence="8">
    <location>
        <begin position="6"/>
        <end position="27"/>
    </location>
</feature>
<comment type="subcellular location">
    <subcellularLocation>
        <location evidence="1">Membrane</location>
    </subcellularLocation>
</comment>
<dbReference type="GO" id="GO:0006955">
    <property type="term" value="P:immune response"/>
    <property type="evidence" value="ECO:0007669"/>
    <property type="project" value="TreeGrafter"/>
</dbReference>
<evidence type="ECO:0000259" key="9">
    <source>
        <dbReference type="PROSITE" id="PS50262"/>
    </source>
</evidence>
<evidence type="ECO:0000256" key="7">
    <source>
        <dbReference type="ARBA" id="ARBA00023224"/>
    </source>
</evidence>
<keyword evidence="4" id="KW-0297">G-protein coupled receptor</keyword>
<dbReference type="GO" id="GO:0019957">
    <property type="term" value="F:C-C chemokine binding"/>
    <property type="evidence" value="ECO:0007669"/>
    <property type="project" value="TreeGrafter"/>
</dbReference>